<protein>
    <submittedName>
        <fullName evidence="1">Uncharacterized protein</fullName>
    </submittedName>
</protein>
<dbReference type="AlphaFoldDB" id="B9JFM2"/>
<dbReference type="HOGENOM" id="CLU_2875689_0_0_5"/>
<evidence type="ECO:0000313" key="1">
    <source>
        <dbReference type="EMBL" id="ACM26712.1"/>
    </source>
</evidence>
<dbReference type="EMBL" id="CP000628">
    <property type="protein sequence ID" value="ACM26712.1"/>
    <property type="molecule type" value="Genomic_DNA"/>
</dbReference>
<dbReference type="KEGG" id="ara:Arad_2546"/>
<reference evidence="1 2" key="1">
    <citation type="journal article" date="2009" name="J. Bacteriol.">
        <title>Genome sequences of three Agrobacterium biovars help elucidate the evolution of multichromosome genomes in bacteria.</title>
        <authorList>
            <person name="Slater S.C."/>
            <person name="Goldman B.S."/>
            <person name="Goodner B."/>
            <person name="Setubal J.C."/>
            <person name="Farrand S.K."/>
            <person name="Nester E.W."/>
            <person name="Burr T.J."/>
            <person name="Banta L."/>
            <person name="Dickerman A.W."/>
            <person name="Paulsen I."/>
            <person name="Otten L."/>
            <person name="Suen G."/>
            <person name="Welch R."/>
            <person name="Almeida N.F."/>
            <person name="Arnold F."/>
            <person name="Burton O.T."/>
            <person name="Du Z."/>
            <person name="Ewing A."/>
            <person name="Godsy E."/>
            <person name="Heisel S."/>
            <person name="Houmiel K.L."/>
            <person name="Jhaveri J."/>
            <person name="Lu J."/>
            <person name="Miller N.M."/>
            <person name="Norton S."/>
            <person name="Chen Q."/>
            <person name="Phoolcharoen W."/>
            <person name="Ohlin V."/>
            <person name="Ondrusek D."/>
            <person name="Pride N."/>
            <person name="Stricklin S.L."/>
            <person name="Sun J."/>
            <person name="Wheeler C."/>
            <person name="Wilson L."/>
            <person name="Zhu H."/>
            <person name="Wood D.W."/>
        </authorList>
    </citation>
    <scope>NUCLEOTIDE SEQUENCE [LARGE SCALE GENOMIC DNA]</scope>
    <source>
        <strain evidence="2">K84 / ATCC BAA-868</strain>
    </source>
</reference>
<dbReference type="Proteomes" id="UP000001600">
    <property type="component" value="Chromosome 1"/>
</dbReference>
<evidence type="ECO:0000313" key="2">
    <source>
        <dbReference type="Proteomes" id="UP000001600"/>
    </source>
</evidence>
<gene>
    <name evidence="1" type="ordered locus">Arad_2546</name>
</gene>
<organism evidence="1 2">
    <name type="scientific">Rhizobium rhizogenes (strain K84 / ATCC BAA-868)</name>
    <name type="common">Agrobacterium radiobacter</name>
    <dbReference type="NCBI Taxonomy" id="311403"/>
    <lineage>
        <taxon>Bacteria</taxon>
        <taxon>Pseudomonadati</taxon>
        <taxon>Pseudomonadota</taxon>
        <taxon>Alphaproteobacteria</taxon>
        <taxon>Hyphomicrobiales</taxon>
        <taxon>Rhizobiaceae</taxon>
        <taxon>Rhizobium/Agrobacterium group</taxon>
        <taxon>Rhizobium</taxon>
    </lineage>
</organism>
<accession>B9JFM2</accession>
<name>B9JFM2_RHIR8</name>
<sequence length="63" mass="6940">MVCPAWDRISANAGRIFGPFAAIWRPLSIEILRQAKPFDRLSGFAETSAAPFKQSGDATRNQC</sequence>
<dbReference type="STRING" id="311403.Arad_2546"/>
<proteinExistence type="predicted"/>